<dbReference type="EMBL" id="JACJII010000001">
    <property type="protein sequence ID" value="MBA9002498.1"/>
    <property type="molecule type" value="Genomic_DNA"/>
</dbReference>
<evidence type="ECO:0000313" key="2">
    <source>
        <dbReference type="Proteomes" id="UP000539313"/>
    </source>
</evidence>
<comment type="caution">
    <text evidence="1">The sequence shown here is derived from an EMBL/GenBank/DDBJ whole genome shotgun (WGS) entry which is preliminary data.</text>
</comment>
<evidence type="ECO:0000313" key="1">
    <source>
        <dbReference type="EMBL" id="MBA9002498.1"/>
    </source>
</evidence>
<dbReference type="AlphaFoldDB" id="A0A7W3MV72"/>
<keyword evidence="2" id="KW-1185">Reference proteome</keyword>
<accession>A0A7W3MV72</accession>
<organism evidence="1 2">
    <name type="scientific">Thermomonospora cellulosilytica</name>
    <dbReference type="NCBI Taxonomy" id="1411118"/>
    <lineage>
        <taxon>Bacteria</taxon>
        <taxon>Bacillati</taxon>
        <taxon>Actinomycetota</taxon>
        <taxon>Actinomycetes</taxon>
        <taxon>Streptosporangiales</taxon>
        <taxon>Thermomonosporaceae</taxon>
        <taxon>Thermomonospora</taxon>
    </lineage>
</organism>
<sequence>MRPRLPMIALAGWLFADLLLAFSIVALGTQDPPPRPRATPTPAPTPSRLALERRYVQVSLNVDPDAAARGDESAVQAIRRAVRAQGPRLAGRRAGIVLTFGAQHSGGEGFANDVNRLLPRADGLLFGDVATRDFQLLGASGGAVLLNIYLFYDH</sequence>
<dbReference type="RefSeq" id="WP_312880888.1">
    <property type="nucleotide sequence ID" value="NZ_JACJII010000001.1"/>
</dbReference>
<protein>
    <submittedName>
        <fullName evidence="1">Uncharacterized protein</fullName>
    </submittedName>
</protein>
<reference evidence="1 2" key="1">
    <citation type="submission" date="2020-08" db="EMBL/GenBank/DDBJ databases">
        <title>Sequencing the genomes of 1000 actinobacteria strains.</title>
        <authorList>
            <person name="Klenk H.-P."/>
        </authorList>
    </citation>
    <scope>NUCLEOTIDE SEQUENCE [LARGE SCALE GENOMIC DNA]</scope>
    <source>
        <strain evidence="1 2">DSM 45823</strain>
    </source>
</reference>
<name>A0A7W3MV72_9ACTN</name>
<dbReference type="Proteomes" id="UP000539313">
    <property type="component" value="Unassembled WGS sequence"/>
</dbReference>
<proteinExistence type="predicted"/>
<gene>
    <name evidence="1" type="ORF">HNR21_001380</name>
</gene>